<protein>
    <submittedName>
        <fullName evidence="1">Uncharacterized protein</fullName>
    </submittedName>
</protein>
<comment type="caution">
    <text evidence="1">The sequence shown here is derived from an EMBL/GenBank/DDBJ whole genome shotgun (WGS) entry which is preliminary data.</text>
</comment>
<dbReference type="AlphaFoldDB" id="A0A438JDP8"/>
<gene>
    <name evidence="1" type="ORF">CK203_030598</name>
</gene>
<proteinExistence type="predicted"/>
<dbReference type="Proteomes" id="UP000288805">
    <property type="component" value="Unassembled WGS sequence"/>
</dbReference>
<dbReference type="EMBL" id="QGNW01000048">
    <property type="protein sequence ID" value="RVX07075.1"/>
    <property type="molecule type" value="Genomic_DNA"/>
</dbReference>
<reference evidence="1 2" key="1">
    <citation type="journal article" date="2018" name="PLoS Genet.">
        <title>Population sequencing reveals clonal diversity and ancestral inbreeding in the grapevine cultivar Chardonnay.</title>
        <authorList>
            <person name="Roach M.J."/>
            <person name="Johnson D.L."/>
            <person name="Bohlmann J."/>
            <person name="van Vuuren H.J."/>
            <person name="Jones S.J."/>
            <person name="Pretorius I.S."/>
            <person name="Schmidt S.A."/>
            <person name="Borneman A.R."/>
        </authorList>
    </citation>
    <scope>NUCLEOTIDE SEQUENCE [LARGE SCALE GENOMIC DNA]</scope>
    <source>
        <strain evidence="2">cv. Chardonnay</strain>
        <tissue evidence="1">Leaf</tissue>
    </source>
</reference>
<name>A0A438JDP8_VITVI</name>
<organism evidence="1 2">
    <name type="scientific">Vitis vinifera</name>
    <name type="common">Grape</name>
    <dbReference type="NCBI Taxonomy" id="29760"/>
    <lineage>
        <taxon>Eukaryota</taxon>
        <taxon>Viridiplantae</taxon>
        <taxon>Streptophyta</taxon>
        <taxon>Embryophyta</taxon>
        <taxon>Tracheophyta</taxon>
        <taxon>Spermatophyta</taxon>
        <taxon>Magnoliopsida</taxon>
        <taxon>eudicotyledons</taxon>
        <taxon>Gunneridae</taxon>
        <taxon>Pentapetalae</taxon>
        <taxon>rosids</taxon>
        <taxon>Vitales</taxon>
        <taxon>Vitaceae</taxon>
        <taxon>Viteae</taxon>
        <taxon>Vitis</taxon>
    </lineage>
</organism>
<evidence type="ECO:0000313" key="1">
    <source>
        <dbReference type="EMBL" id="RVX07075.1"/>
    </source>
</evidence>
<sequence length="106" mass="11843">MDQLKKFYAWDHGRMMGGHHFERYIGSGGLGSLSAKCSGSLSTSPFPSYSGLLRPIIIGDVDQPPFLEDIEESHNAFSIQPPLQGSRSKTNNVESWDYRGHLYLLL</sequence>
<evidence type="ECO:0000313" key="2">
    <source>
        <dbReference type="Proteomes" id="UP000288805"/>
    </source>
</evidence>
<accession>A0A438JDP8</accession>